<organism evidence="2 3">
    <name type="scientific">Actinidia rufa</name>
    <dbReference type="NCBI Taxonomy" id="165716"/>
    <lineage>
        <taxon>Eukaryota</taxon>
        <taxon>Viridiplantae</taxon>
        <taxon>Streptophyta</taxon>
        <taxon>Embryophyta</taxon>
        <taxon>Tracheophyta</taxon>
        <taxon>Spermatophyta</taxon>
        <taxon>Magnoliopsida</taxon>
        <taxon>eudicotyledons</taxon>
        <taxon>Gunneridae</taxon>
        <taxon>Pentapetalae</taxon>
        <taxon>asterids</taxon>
        <taxon>Ericales</taxon>
        <taxon>Actinidiaceae</taxon>
        <taxon>Actinidia</taxon>
    </lineage>
</organism>
<evidence type="ECO:0000256" key="1">
    <source>
        <dbReference type="SAM" id="Phobius"/>
    </source>
</evidence>
<evidence type="ECO:0000313" key="3">
    <source>
        <dbReference type="Proteomes" id="UP000585474"/>
    </source>
</evidence>
<comment type="caution">
    <text evidence="2">The sequence shown here is derived from an EMBL/GenBank/DDBJ whole genome shotgun (WGS) entry which is preliminary data.</text>
</comment>
<evidence type="ECO:0000313" key="2">
    <source>
        <dbReference type="EMBL" id="GFY89735.1"/>
    </source>
</evidence>
<protein>
    <recommendedName>
        <fullName evidence="4">Retrotransposon gag domain-containing protein</fullName>
    </recommendedName>
</protein>
<proteinExistence type="predicted"/>
<keyword evidence="1" id="KW-0472">Membrane</keyword>
<dbReference type="EMBL" id="BJWL01000006">
    <property type="protein sequence ID" value="GFY89735.1"/>
    <property type="molecule type" value="Genomic_DNA"/>
</dbReference>
<keyword evidence="3" id="KW-1185">Reference proteome</keyword>
<sequence>MSIGKLRMHIIASSCGTVWSPRSMRAWYSWLLPRVCGNEMFSGLDNLHHTYELHQIFFYLTLDNMSLKDYYARFRSVCQKLDLANPVSTDISVMQKRHESMRVARFLSSLLPILTLFVISILVLRNFPP</sequence>
<evidence type="ECO:0008006" key="4">
    <source>
        <dbReference type="Google" id="ProtNLM"/>
    </source>
</evidence>
<name>A0A7J0ETB0_9ERIC</name>
<reference evidence="2 3" key="1">
    <citation type="submission" date="2019-07" db="EMBL/GenBank/DDBJ databases">
        <title>De Novo Assembly of kiwifruit Actinidia rufa.</title>
        <authorList>
            <person name="Sugita-Konishi S."/>
            <person name="Sato K."/>
            <person name="Mori E."/>
            <person name="Abe Y."/>
            <person name="Kisaki G."/>
            <person name="Hamano K."/>
            <person name="Suezawa K."/>
            <person name="Otani M."/>
            <person name="Fukuda T."/>
            <person name="Manabe T."/>
            <person name="Gomi K."/>
            <person name="Tabuchi M."/>
            <person name="Akimitsu K."/>
            <person name="Kataoka I."/>
        </authorList>
    </citation>
    <scope>NUCLEOTIDE SEQUENCE [LARGE SCALE GENOMIC DNA]</scope>
    <source>
        <strain evidence="3">cv. Fuchu</strain>
    </source>
</reference>
<keyword evidence="1" id="KW-1133">Transmembrane helix</keyword>
<dbReference type="OrthoDB" id="1426524at2759"/>
<keyword evidence="1" id="KW-0812">Transmembrane</keyword>
<feature type="transmembrane region" description="Helical" evidence="1">
    <location>
        <begin position="103"/>
        <end position="124"/>
    </location>
</feature>
<dbReference type="Proteomes" id="UP000585474">
    <property type="component" value="Unassembled WGS sequence"/>
</dbReference>
<accession>A0A7J0ETB0</accession>
<gene>
    <name evidence="2" type="ORF">Acr_06g0016750</name>
</gene>
<dbReference type="AlphaFoldDB" id="A0A7J0ETB0"/>